<evidence type="ECO:0000313" key="2">
    <source>
        <dbReference type="EMBL" id="QHU18098.1"/>
    </source>
</evidence>
<proteinExistence type="predicted"/>
<name>A0A6C0KP34_9ZZZZ</name>
<sequence length="285" mass="33552">MNLLNIIDLIQSKKNLLSYGDFLHTIRMALEEPIFDDLRANYGPILKAAWDAATFPQTSSNTVMLVERRQHPNIEFVLHNFMYFVKDRNFSLTIVCSKENEAYIRSILGKHVATTHILVWFTDDCPREKARDEYNLAFQSAEFWEEIQAEYILSIQTDCYLRKHLPNDIWEVDYVAAPWAWKPWVVGGSGLTFRNKEAVVDMCRQKFKKKMAEDEFFAHMCIQTGKKVMPLEKAEHIFSESRFVDDPVGVHQWWTYLAQVDLSLENEKEFFIKHFKIYTTLHVPL</sequence>
<dbReference type="AlphaFoldDB" id="A0A6C0KP34"/>
<evidence type="ECO:0000259" key="1">
    <source>
        <dbReference type="Pfam" id="PF18922"/>
    </source>
</evidence>
<organism evidence="2">
    <name type="scientific">viral metagenome</name>
    <dbReference type="NCBI Taxonomy" id="1070528"/>
    <lineage>
        <taxon>unclassified sequences</taxon>
        <taxon>metagenomes</taxon>
        <taxon>organismal metagenomes</taxon>
    </lineage>
</organism>
<protein>
    <recommendedName>
        <fullName evidence="1">DUF5672 domain-containing protein</fullName>
    </recommendedName>
</protein>
<dbReference type="Pfam" id="PF18922">
    <property type="entry name" value="DUF5672"/>
    <property type="match status" value="1"/>
</dbReference>
<accession>A0A6C0KP34</accession>
<dbReference type="InterPro" id="IPR043729">
    <property type="entry name" value="DUF5672"/>
</dbReference>
<reference evidence="2" key="1">
    <citation type="journal article" date="2020" name="Nature">
        <title>Giant virus diversity and host interactions through global metagenomics.</title>
        <authorList>
            <person name="Schulz F."/>
            <person name="Roux S."/>
            <person name="Paez-Espino D."/>
            <person name="Jungbluth S."/>
            <person name="Walsh D.A."/>
            <person name="Denef V.J."/>
            <person name="McMahon K.D."/>
            <person name="Konstantinidis K.T."/>
            <person name="Eloe-Fadrosh E.A."/>
            <person name="Kyrpides N.C."/>
            <person name="Woyke T."/>
        </authorList>
    </citation>
    <scope>NUCLEOTIDE SEQUENCE</scope>
    <source>
        <strain evidence="2">GVMAG-S-3300013006-138</strain>
    </source>
</reference>
<feature type="domain" description="DUF5672" evidence="1">
    <location>
        <begin position="130"/>
        <end position="239"/>
    </location>
</feature>
<dbReference type="EMBL" id="MN740925">
    <property type="protein sequence ID" value="QHU18098.1"/>
    <property type="molecule type" value="Genomic_DNA"/>
</dbReference>